<keyword evidence="2" id="KW-0812">Transmembrane</keyword>
<feature type="transmembrane region" description="Helical" evidence="2">
    <location>
        <begin position="613"/>
        <end position="636"/>
    </location>
</feature>
<accession>A0A6J5GJH9</accession>
<feature type="transmembrane region" description="Helical" evidence="2">
    <location>
        <begin position="470"/>
        <end position="489"/>
    </location>
</feature>
<feature type="transmembrane region" description="Helical" evidence="2">
    <location>
        <begin position="97"/>
        <end position="118"/>
    </location>
</feature>
<feature type="transmembrane region" description="Helical" evidence="2">
    <location>
        <begin position="434"/>
        <end position="458"/>
    </location>
</feature>
<name>A0A6J5GJH9_9BURK</name>
<protein>
    <submittedName>
        <fullName evidence="3">Uncharacterized protein</fullName>
    </submittedName>
</protein>
<feature type="transmembrane region" description="Helical" evidence="2">
    <location>
        <begin position="549"/>
        <end position="568"/>
    </location>
</feature>
<keyword evidence="4" id="KW-1185">Reference proteome</keyword>
<organism evidence="3 4">
    <name type="scientific">Paraburkholderia fynbosensis</name>
    <dbReference type="NCBI Taxonomy" id="1200993"/>
    <lineage>
        <taxon>Bacteria</taxon>
        <taxon>Pseudomonadati</taxon>
        <taxon>Pseudomonadota</taxon>
        <taxon>Betaproteobacteria</taxon>
        <taxon>Burkholderiales</taxon>
        <taxon>Burkholderiaceae</taxon>
        <taxon>Paraburkholderia</taxon>
    </lineage>
</organism>
<keyword evidence="2" id="KW-0472">Membrane</keyword>
<feature type="transmembrane region" description="Helical" evidence="2">
    <location>
        <begin position="209"/>
        <end position="229"/>
    </location>
</feature>
<feature type="transmembrane region" description="Helical" evidence="2">
    <location>
        <begin position="580"/>
        <end position="601"/>
    </location>
</feature>
<reference evidence="3 4" key="1">
    <citation type="submission" date="2020-04" db="EMBL/GenBank/DDBJ databases">
        <authorList>
            <person name="De Canck E."/>
        </authorList>
    </citation>
    <scope>NUCLEOTIDE SEQUENCE [LARGE SCALE GENOMIC DNA]</scope>
    <source>
        <strain evidence="3 4">LMG 27177</strain>
    </source>
</reference>
<dbReference type="AlphaFoldDB" id="A0A6J5GJH9"/>
<evidence type="ECO:0000256" key="1">
    <source>
        <dbReference type="SAM" id="MobiDB-lite"/>
    </source>
</evidence>
<feature type="region of interest" description="Disordered" evidence="1">
    <location>
        <begin position="647"/>
        <end position="671"/>
    </location>
</feature>
<feature type="transmembrane region" description="Helical" evidence="2">
    <location>
        <begin position="30"/>
        <end position="47"/>
    </location>
</feature>
<proteinExistence type="predicted"/>
<dbReference type="Proteomes" id="UP000494252">
    <property type="component" value="Unassembled WGS sequence"/>
</dbReference>
<feature type="transmembrane region" description="Helical" evidence="2">
    <location>
        <begin position="182"/>
        <end position="203"/>
    </location>
</feature>
<feature type="transmembrane region" description="Helical" evidence="2">
    <location>
        <begin position="509"/>
        <end position="529"/>
    </location>
</feature>
<keyword evidence="2" id="KW-1133">Transmembrane helix</keyword>
<feature type="compositionally biased region" description="Pro residues" evidence="1">
    <location>
        <begin position="661"/>
        <end position="671"/>
    </location>
</feature>
<evidence type="ECO:0000256" key="2">
    <source>
        <dbReference type="SAM" id="Phobius"/>
    </source>
</evidence>
<gene>
    <name evidence="3" type="ORF">LMG27177_05036</name>
</gene>
<sequence>MNQGGEIVDTDVAAPIELPALPVARSLRRVGAIAASMVAAGAVDVVNREFFWTTDRDIDVGQLFLDNAAVMLIMWLVAWSFLTVERHKPFGSTSWRYVWFALYYGAGMLFMLRLAFAFSNNLYDFVSQTFRNTQFESLTAGLRIIAALASATLLLLLLTALPRALARLQLKGRITGRAADDCLWFAATIWSFGALAAWIINVSWEPDRFYRPVSDIAAVTGFVFTRVALSRPRPERAPSLVIVLLEGRNSRALRNFINLFSGRWLLGPVTLMAPASNAIDYYGAHARVAARADCLETLFPKTVGELSHARKELPRDDDWKGLVARECYPTPSLWTDYFRSLLTPSTWVLLVAESHDLVTIGDASRRLDAIRASLPISRTFALTGAEVPATLQGLSIVRIAAVGRDSFKRAANVLQQHIGRHEGKSMPQEPDWPAFYLGAPLAWNGLGVCALFALGALLNHGFSHRATTTVIVAVLVAINHCIAAAVAILPKRYLSFARRTFWSGRPKGAYALSGLATFLILLALSAMIYPIRVHFGNAPMTPFFSQAKWLLLSVTLTVTLASLCDDYVLQPADPPWLRPLESIALACVMAIAGWLVINWVMPDIARVRPNIPVTSWTPVLVSAGIGALFGYTWPAWYRRNLRARTKHTQSAEPEERTKPPLGTPIEPPTVV</sequence>
<evidence type="ECO:0000313" key="4">
    <source>
        <dbReference type="Proteomes" id="UP000494252"/>
    </source>
</evidence>
<evidence type="ECO:0000313" key="3">
    <source>
        <dbReference type="EMBL" id="CAB3801354.1"/>
    </source>
</evidence>
<dbReference type="EMBL" id="CADIKI010000016">
    <property type="protein sequence ID" value="CAB3801354.1"/>
    <property type="molecule type" value="Genomic_DNA"/>
</dbReference>
<feature type="transmembrane region" description="Helical" evidence="2">
    <location>
        <begin position="138"/>
        <end position="161"/>
    </location>
</feature>
<feature type="transmembrane region" description="Helical" evidence="2">
    <location>
        <begin position="67"/>
        <end position="85"/>
    </location>
</feature>